<feature type="domain" description="N-acetyltransferase" evidence="1">
    <location>
        <begin position="1"/>
        <end position="96"/>
    </location>
</feature>
<sequence length="101" mass="11479">MLQSDFPSLVEHYPAHLHIDILASHQGQKWGYKMINMLLQKLQADQIPGVHLGMAAANHRAGRFYDRLGFERFSEMKEQGELGRKGNAIYRAKKTEQSVAA</sequence>
<protein>
    <recommendedName>
        <fullName evidence="1">N-acetyltransferase domain-containing protein</fullName>
    </recommendedName>
</protein>
<proteinExistence type="predicted"/>
<keyword evidence="3" id="KW-1185">Reference proteome</keyword>
<reference evidence="2 3" key="1">
    <citation type="submission" date="2023-08" db="EMBL/GenBank/DDBJ databases">
        <title>Black Yeasts Isolated from many extreme environments.</title>
        <authorList>
            <person name="Coleine C."/>
            <person name="Stajich J.E."/>
            <person name="Selbmann L."/>
        </authorList>
    </citation>
    <scope>NUCLEOTIDE SEQUENCE [LARGE SCALE GENOMIC DNA]</scope>
    <source>
        <strain evidence="2 3">CCFEE 5885</strain>
    </source>
</reference>
<name>A0ABR0K4Y1_9EURO</name>
<accession>A0ABR0K4Y1</accession>
<evidence type="ECO:0000259" key="1">
    <source>
        <dbReference type="PROSITE" id="PS51186"/>
    </source>
</evidence>
<evidence type="ECO:0000313" key="3">
    <source>
        <dbReference type="Proteomes" id="UP001345013"/>
    </source>
</evidence>
<dbReference type="Pfam" id="PF00583">
    <property type="entry name" value="Acetyltransf_1"/>
    <property type="match status" value="1"/>
</dbReference>
<dbReference type="EMBL" id="JAVRRG010000092">
    <property type="protein sequence ID" value="KAK5087367.1"/>
    <property type="molecule type" value="Genomic_DNA"/>
</dbReference>
<dbReference type="InterPro" id="IPR016181">
    <property type="entry name" value="Acyl_CoA_acyltransferase"/>
</dbReference>
<dbReference type="Proteomes" id="UP001345013">
    <property type="component" value="Unassembled WGS sequence"/>
</dbReference>
<dbReference type="Gene3D" id="3.40.630.30">
    <property type="match status" value="1"/>
</dbReference>
<organism evidence="2 3">
    <name type="scientific">Lithohypha guttulata</name>
    <dbReference type="NCBI Taxonomy" id="1690604"/>
    <lineage>
        <taxon>Eukaryota</taxon>
        <taxon>Fungi</taxon>
        <taxon>Dikarya</taxon>
        <taxon>Ascomycota</taxon>
        <taxon>Pezizomycotina</taxon>
        <taxon>Eurotiomycetes</taxon>
        <taxon>Chaetothyriomycetidae</taxon>
        <taxon>Chaetothyriales</taxon>
        <taxon>Trichomeriaceae</taxon>
        <taxon>Lithohypha</taxon>
    </lineage>
</organism>
<dbReference type="PROSITE" id="PS51186">
    <property type="entry name" value="GNAT"/>
    <property type="match status" value="1"/>
</dbReference>
<dbReference type="SUPFAM" id="SSF55729">
    <property type="entry name" value="Acyl-CoA N-acyltransferases (Nat)"/>
    <property type="match status" value="1"/>
</dbReference>
<evidence type="ECO:0000313" key="2">
    <source>
        <dbReference type="EMBL" id="KAK5087367.1"/>
    </source>
</evidence>
<comment type="caution">
    <text evidence="2">The sequence shown here is derived from an EMBL/GenBank/DDBJ whole genome shotgun (WGS) entry which is preliminary data.</text>
</comment>
<dbReference type="InterPro" id="IPR000182">
    <property type="entry name" value="GNAT_dom"/>
</dbReference>
<gene>
    <name evidence="2" type="ORF">LTR24_006808</name>
</gene>